<accession>S5UKB3</accession>
<feature type="region of interest" description="Disordered" evidence="1">
    <location>
        <begin position="94"/>
        <end position="118"/>
    </location>
</feature>
<protein>
    <submittedName>
        <fullName evidence="3">Anti-sigma factor antagonist</fullName>
    </submittedName>
</protein>
<gene>
    <name evidence="3" type="ORF">B446_02305</name>
    <name evidence="4" type="ORF">B446_32990</name>
</gene>
<feature type="domain" description="STAS" evidence="2">
    <location>
        <begin position="1"/>
        <end position="89"/>
    </location>
</feature>
<dbReference type="Pfam" id="PF01740">
    <property type="entry name" value="STAS"/>
    <property type="match status" value="1"/>
</dbReference>
<dbReference type="Proteomes" id="UP000015423">
    <property type="component" value="Chromosome"/>
</dbReference>
<evidence type="ECO:0000256" key="1">
    <source>
        <dbReference type="SAM" id="MobiDB-lite"/>
    </source>
</evidence>
<reference evidence="5" key="1">
    <citation type="submission" date="2012-10" db="EMBL/GenBank/DDBJ databases">
        <title>The complete genome sequence of Streptomyces collinus Tu 365.</title>
        <authorList>
            <person name="Ruckert C."/>
            <person name="Szczepanowski R."/>
            <person name="Goesmann A."/>
            <person name="Pross E.K."/>
            <person name="Musiol E.M."/>
            <person name="Blin K."/>
            <person name="Wohlleben W."/>
            <person name="Puhler A."/>
            <person name="Weber T."/>
            <person name="Kalinowski J."/>
        </authorList>
    </citation>
    <scope>NUCLEOTIDE SEQUENCE [LARGE SCALE GENOMIC DNA]</scope>
    <source>
        <strain evidence="5">DSM 40733 / Tue 365</strain>
    </source>
</reference>
<organism evidence="3 5">
    <name type="scientific">Streptomyces collinus (strain DSM 40733 / Tue 365)</name>
    <dbReference type="NCBI Taxonomy" id="1214242"/>
    <lineage>
        <taxon>Bacteria</taxon>
        <taxon>Bacillati</taxon>
        <taxon>Actinomycetota</taxon>
        <taxon>Actinomycetes</taxon>
        <taxon>Kitasatosporales</taxon>
        <taxon>Streptomycetaceae</taxon>
        <taxon>Streptomyces</taxon>
    </lineage>
</organism>
<proteinExistence type="predicted"/>
<dbReference type="KEGG" id="sci:B446_32990"/>
<dbReference type="InterPro" id="IPR036513">
    <property type="entry name" value="STAS_dom_sf"/>
</dbReference>
<dbReference type="InterPro" id="IPR002645">
    <property type="entry name" value="STAS_dom"/>
</dbReference>
<dbReference type="PANTHER" id="PTHR33495">
    <property type="entry name" value="ANTI-SIGMA FACTOR ANTAGONIST TM_1081-RELATED-RELATED"/>
    <property type="match status" value="1"/>
</dbReference>
<reference evidence="3 5" key="2">
    <citation type="journal article" date="2013" name="J. Biotechnol.">
        <title>Complete genome sequence of the kirromycin producer Streptomyces collinus Tu 365 consisting of a linear chromosome and two linear plasmids.</title>
        <authorList>
            <person name="Ruckert C."/>
            <person name="Szczepanowski R."/>
            <person name="Albersmeier A."/>
            <person name="Goesmann A."/>
            <person name="Iftime D."/>
            <person name="Musiol E.M."/>
            <person name="Blin K."/>
            <person name="Wohlleben W."/>
            <person name="Puhler A."/>
            <person name="Kalinowski J."/>
            <person name="Weber T."/>
        </authorList>
    </citation>
    <scope>NUCLEOTIDE SEQUENCE [LARGE SCALE GENOMIC DNA]</scope>
    <source>
        <strain evidence="5">DSM 40733 / Tue 365</strain>
        <strain evidence="3">Tu 365</strain>
    </source>
</reference>
<evidence type="ECO:0000313" key="3">
    <source>
        <dbReference type="EMBL" id="AGS67293.1"/>
    </source>
</evidence>
<dbReference type="KEGG" id="sci:B446_02305"/>
<name>S5UKB3_STRC3</name>
<dbReference type="PATRIC" id="fig|1214242.5.peg.473"/>
<evidence type="ECO:0000313" key="4">
    <source>
        <dbReference type="EMBL" id="AGS73402.1"/>
    </source>
</evidence>
<dbReference type="CDD" id="cd07043">
    <property type="entry name" value="STAS_anti-anti-sigma_factors"/>
    <property type="match status" value="1"/>
</dbReference>
<dbReference type="Gene3D" id="3.30.750.24">
    <property type="entry name" value="STAS domain"/>
    <property type="match status" value="1"/>
</dbReference>
<keyword evidence="5" id="KW-1185">Reference proteome</keyword>
<dbReference type="GO" id="GO:0043856">
    <property type="term" value="F:anti-sigma factor antagonist activity"/>
    <property type="evidence" value="ECO:0007669"/>
    <property type="project" value="TreeGrafter"/>
</dbReference>
<dbReference type="PANTHER" id="PTHR33495:SF2">
    <property type="entry name" value="ANTI-SIGMA FACTOR ANTAGONIST TM_1081-RELATED"/>
    <property type="match status" value="1"/>
</dbReference>
<dbReference type="SUPFAM" id="SSF52091">
    <property type="entry name" value="SpoIIaa-like"/>
    <property type="match status" value="1"/>
</dbReference>
<dbReference type="HOGENOM" id="CLU_115403_3_4_11"/>
<dbReference type="EMBL" id="CP006259">
    <property type="protein sequence ID" value="AGS73402.1"/>
    <property type="molecule type" value="Genomic_DNA"/>
</dbReference>
<dbReference type="PROSITE" id="PS50801">
    <property type="entry name" value="STAS"/>
    <property type="match status" value="1"/>
</dbReference>
<dbReference type="EMBL" id="CP006259">
    <property type="protein sequence ID" value="AGS67293.1"/>
    <property type="molecule type" value="Genomic_DNA"/>
</dbReference>
<reference evidence="3" key="3">
    <citation type="submission" date="2015-08" db="EMBL/GenBank/DDBJ databases">
        <authorList>
            <person name="Weber T."/>
            <person name="Iftime D."/>
        </authorList>
    </citation>
    <scope>NUCLEOTIDE SEQUENCE</scope>
    <source>
        <strain evidence="3">Tu 365</strain>
    </source>
</reference>
<evidence type="ECO:0000259" key="2">
    <source>
        <dbReference type="PROSITE" id="PS50801"/>
    </source>
</evidence>
<sequence length="118" mass="12610">MYVSDLSDRTVITVVGDLDFDACPQVSEVTDRVNVRHRILCLDLAGVAFMDASGLGLLQTLNRNAGIHGGHLELSGLQAQPRHVLDLTGTRAQFHMTTPRPPGPRGPAAVLPVQHAAP</sequence>
<dbReference type="eggNOG" id="COG1366">
    <property type="taxonomic scope" value="Bacteria"/>
</dbReference>
<evidence type="ECO:0000313" key="5">
    <source>
        <dbReference type="Proteomes" id="UP000015423"/>
    </source>
</evidence>
<dbReference type="AlphaFoldDB" id="S5UKB3"/>